<proteinExistence type="inferred from homology"/>
<comment type="similarity">
    <text evidence="1">Belongs to the HyuE racemase family.</text>
</comment>
<dbReference type="InterPro" id="IPR052186">
    <property type="entry name" value="Hydantoin_racemase-like"/>
</dbReference>
<reference evidence="3 4" key="1">
    <citation type="journal article" date="2010" name="J. Bacteriol.">
        <title>Biochemical characterization of a novel indole prenyltransferase from Streptomyces sp. SN-593.</title>
        <authorList>
            <person name="Takahashi S."/>
            <person name="Takagi H."/>
            <person name="Toyoda A."/>
            <person name="Uramoto M."/>
            <person name="Nogawa T."/>
            <person name="Ueki M."/>
            <person name="Sakaki Y."/>
            <person name="Osada H."/>
        </authorList>
    </citation>
    <scope>NUCLEOTIDE SEQUENCE [LARGE SCALE GENOMIC DNA]</scope>
    <source>
        <strain evidence="3 4">SN-593</strain>
    </source>
</reference>
<dbReference type="AlphaFoldDB" id="A0A7U3V0P4"/>
<reference evidence="3 4" key="3">
    <citation type="journal article" date="2011" name="Nat. Chem. Biol.">
        <title>Reveromycin A biosynthesis uses RevG and RevJ for stereospecific spiroacetal formation.</title>
        <authorList>
            <person name="Takahashi S."/>
            <person name="Toyoda A."/>
            <person name="Sekiyama Y."/>
            <person name="Takagi H."/>
            <person name="Nogawa T."/>
            <person name="Uramoto M."/>
            <person name="Suzuki R."/>
            <person name="Koshino H."/>
            <person name="Kumano T."/>
            <person name="Panthee S."/>
            <person name="Dairi T."/>
            <person name="Ishikawa J."/>
            <person name="Ikeda H."/>
            <person name="Sakaki Y."/>
            <person name="Osada H."/>
        </authorList>
    </citation>
    <scope>NUCLEOTIDE SEQUENCE [LARGE SCALE GENOMIC DNA]</scope>
    <source>
        <strain evidence="3 4">SN-593</strain>
    </source>
</reference>
<dbReference type="GO" id="GO:0047661">
    <property type="term" value="F:amino-acid racemase activity"/>
    <property type="evidence" value="ECO:0007669"/>
    <property type="project" value="InterPro"/>
</dbReference>
<dbReference type="InterPro" id="IPR015942">
    <property type="entry name" value="Asp/Glu/hydantoin_racemase"/>
</dbReference>
<dbReference type="InterPro" id="IPR001920">
    <property type="entry name" value="Asp/Glu_race"/>
</dbReference>
<organism evidence="3 4">
    <name type="scientific">Actinacidiphila reveromycinica</name>
    <dbReference type="NCBI Taxonomy" id="659352"/>
    <lineage>
        <taxon>Bacteria</taxon>
        <taxon>Bacillati</taxon>
        <taxon>Actinomycetota</taxon>
        <taxon>Actinomycetes</taxon>
        <taxon>Kitasatosporales</taxon>
        <taxon>Streptomycetaceae</taxon>
        <taxon>Actinacidiphila</taxon>
    </lineage>
</organism>
<dbReference type="EMBL" id="AP018365">
    <property type="protein sequence ID" value="BBB02312.1"/>
    <property type="molecule type" value="Genomic_DNA"/>
</dbReference>
<dbReference type="Gene3D" id="3.40.50.12500">
    <property type="match status" value="1"/>
</dbReference>
<sequence>MRVLVVNCNTSTAMTEGIAAVASAAARPGTVILAVQPSWGVESAEGYYDSFISAAAVLDLLSTTTEEFDAVVMAGFGEHGREGARQLLRVPVVDITEAAAQLACLLGSDYGVVTTVPQAVAPVRDSLRAAGLLQRCVGVRACDIGVLALDADVERTADALAAEGRRLLEAGADVLVLGCAGMAGLDARLEAALGVPVVDGVAAAVALAEALVGLGKNTTAAGPYTPPAVKSRPRWPVGSPAVPPAVAAR</sequence>
<feature type="region of interest" description="Disordered" evidence="2">
    <location>
        <begin position="222"/>
        <end position="249"/>
    </location>
</feature>
<reference evidence="3 4" key="4">
    <citation type="journal article" date="2020" name="Sci. Rep.">
        <title>beta-carboline chemical signals induce reveromycin production through a LuxR family regulator in Streptomyces sp. SN-593.</title>
        <authorList>
            <person name="Panthee S."/>
            <person name="Kito N."/>
            <person name="Hayashi T."/>
            <person name="Shimizu T."/>
            <person name="Ishikawa J."/>
            <person name="Hamamoto H."/>
            <person name="Osada H."/>
            <person name="Takahashi S."/>
        </authorList>
    </citation>
    <scope>NUCLEOTIDE SEQUENCE [LARGE SCALE GENOMIC DNA]</scope>
    <source>
        <strain evidence="3 4">SN-593</strain>
    </source>
</reference>
<protein>
    <submittedName>
        <fullName evidence="3">Putative racemase</fullName>
    </submittedName>
</protein>
<dbReference type="Pfam" id="PF01177">
    <property type="entry name" value="Asp_Glu_race"/>
    <property type="match status" value="1"/>
</dbReference>
<accession>A0A7U3V0P4</accession>
<dbReference type="Proteomes" id="UP000595703">
    <property type="component" value="Chromosome"/>
</dbReference>
<dbReference type="PANTHER" id="PTHR28047:SF5">
    <property type="entry name" value="PROTEIN DCG1"/>
    <property type="match status" value="1"/>
</dbReference>
<reference evidence="3 4" key="2">
    <citation type="journal article" date="2011" name="J. Antibiot.">
        <title>Furaquinocins I and J: novel polyketide isoprenoid hybrid compounds from Streptomyces reveromyceticus SN-593.</title>
        <authorList>
            <person name="Panthee S."/>
            <person name="Takahashi S."/>
            <person name="Takagi H."/>
            <person name="Nogawa T."/>
            <person name="Oowada E."/>
            <person name="Uramoto M."/>
            <person name="Osada H."/>
        </authorList>
    </citation>
    <scope>NUCLEOTIDE SEQUENCE [LARGE SCALE GENOMIC DNA]</scope>
    <source>
        <strain evidence="3 4">SN-593</strain>
    </source>
</reference>
<evidence type="ECO:0000313" key="3">
    <source>
        <dbReference type="EMBL" id="BBB02312.1"/>
    </source>
</evidence>
<evidence type="ECO:0000313" key="4">
    <source>
        <dbReference type="Proteomes" id="UP000595703"/>
    </source>
</evidence>
<dbReference type="PANTHER" id="PTHR28047">
    <property type="entry name" value="PROTEIN DCG1"/>
    <property type="match status" value="1"/>
</dbReference>
<dbReference type="SUPFAM" id="SSF53681">
    <property type="entry name" value="Aspartate/glutamate racemase"/>
    <property type="match status" value="1"/>
</dbReference>
<dbReference type="KEGG" id="arev:RVR_10197"/>
<name>A0A7U3V0P4_9ACTN</name>
<dbReference type="InterPro" id="IPR053714">
    <property type="entry name" value="Iso_Racemase_Enz_sf"/>
</dbReference>
<dbReference type="RefSeq" id="WP_202238252.1">
    <property type="nucleotide sequence ID" value="NZ_AP018365.1"/>
</dbReference>
<gene>
    <name evidence="3" type="ORF">RVR_10197</name>
</gene>
<feature type="compositionally biased region" description="Low complexity" evidence="2">
    <location>
        <begin position="236"/>
        <end position="249"/>
    </location>
</feature>
<keyword evidence="4" id="KW-1185">Reference proteome</keyword>
<evidence type="ECO:0000256" key="1">
    <source>
        <dbReference type="ARBA" id="ARBA00038414"/>
    </source>
</evidence>
<evidence type="ECO:0000256" key="2">
    <source>
        <dbReference type="SAM" id="MobiDB-lite"/>
    </source>
</evidence>